<comment type="caution">
    <text evidence="1">The sequence shown here is derived from an EMBL/GenBank/DDBJ whole genome shotgun (WGS) entry which is preliminary data.</text>
</comment>
<dbReference type="RefSeq" id="WP_267463403.1">
    <property type="nucleotide sequence ID" value="NZ_BLMI01000071.1"/>
</dbReference>
<evidence type="ECO:0000313" key="1">
    <source>
        <dbReference type="EMBL" id="GFI40684.1"/>
    </source>
</evidence>
<dbReference type="Proteomes" id="UP000490821">
    <property type="component" value="Unassembled WGS sequence"/>
</dbReference>
<evidence type="ECO:0000313" key="2">
    <source>
        <dbReference type="Proteomes" id="UP000490821"/>
    </source>
</evidence>
<gene>
    <name evidence="1" type="ORF">IMSAGC017_00719</name>
</gene>
<proteinExistence type="predicted"/>
<dbReference type="AlphaFoldDB" id="A0A829ZCH9"/>
<protein>
    <submittedName>
        <fullName evidence="1">Uncharacterized protein</fullName>
    </submittedName>
</protein>
<sequence>MDVYGTAKDAKITEKQAYTEVWRDTKTDIPTFPTMKTLGGKDQ</sequence>
<accession>A0A829ZCH9</accession>
<dbReference type="EMBL" id="BLMI01000071">
    <property type="protein sequence ID" value="GFI40684.1"/>
    <property type="molecule type" value="Genomic_DNA"/>
</dbReference>
<reference evidence="1 2" key="1">
    <citation type="journal article" date="2020" name="Microbiome">
        <title>Single-cell genomics of uncultured bacteria reveals dietary fiber responders in the mouse gut microbiota.</title>
        <authorList>
            <person name="Chijiiwa R."/>
            <person name="Hosokawa M."/>
            <person name="Kogawa M."/>
            <person name="Nishikawa Y."/>
            <person name="Ide K."/>
            <person name="Sakanashi C."/>
            <person name="Takahashi K."/>
            <person name="Takeyama H."/>
        </authorList>
    </citation>
    <scope>NUCLEOTIDE SEQUENCE [LARGE SCALE GENOMIC DNA]</scope>
    <source>
        <strain evidence="1">IMSAGC_017</strain>
    </source>
</reference>
<organism evidence="1 2">
    <name type="scientific">Thomasclavelia cocleata</name>
    <dbReference type="NCBI Taxonomy" id="69824"/>
    <lineage>
        <taxon>Bacteria</taxon>
        <taxon>Bacillati</taxon>
        <taxon>Bacillota</taxon>
        <taxon>Erysipelotrichia</taxon>
        <taxon>Erysipelotrichales</taxon>
        <taxon>Coprobacillaceae</taxon>
        <taxon>Thomasclavelia</taxon>
    </lineage>
</organism>
<name>A0A829ZCH9_9FIRM</name>